<keyword evidence="1" id="KW-0808">Transferase</keyword>
<dbReference type="PANTHER" id="PTHR35526:SF3">
    <property type="entry name" value="ANTI-SIGMA-F FACTOR RSBW"/>
    <property type="match status" value="1"/>
</dbReference>
<dbReference type="PANTHER" id="PTHR35526">
    <property type="entry name" value="ANTI-SIGMA-F FACTOR RSBW-RELATED"/>
    <property type="match status" value="1"/>
</dbReference>
<dbReference type="InterPro" id="IPR036890">
    <property type="entry name" value="HATPase_C_sf"/>
</dbReference>
<evidence type="ECO:0000256" key="1">
    <source>
        <dbReference type="ARBA" id="ARBA00022527"/>
    </source>
</evidence>
<dbReference type="InterPro" id="IPR003594">
    <property type="entry name" value="HATPase_dom"/>
</dbReference>
<evidence type="ECO:0000313" key="3">
    <source>
        <dbReference type="EMBL" id="GGO78158.1"/>
    </source>
</evidence>
<keyword evidence="1" id="KW-0723">Serine/threonine-protein kinase</keyword>
<dbReference type="AlphaFoldDB" id="A0A917Z958"/>
<feature type="domain" description="Histidine kinase/HSP90-like ATPase" evidence="2">
    <location>
        <begin position="36"/>
        <end position="143"/>
    </location>
</feature>
<dbReference type="Proteomes" id="UP000646523">
    <property type="component" value="Unassembled WGS sequence"/>
</dbReference>
<dbReference type="RefSeq" id="WP_189127511.1">
    <property type="nucleotide sequence ID" value="NZ_BMNH01000024.1"/>
</dbReference>
<organism evidence="3 4">
    <name type="scientific">Nonomuraea cavernae</name>
    <dbReference type="NCBI Taxonomy" id="2045107"/>
    <lineage>
        <taxon>Bacteria</taxon>
        <taxon>Bacillati</taxon>
        <taxon>Actinomycetota</taxon>
        <taxon>Actinomycetes</taxon>
        <taxon>Streptosporangiales</taxon>
        <taxon>Streptosporangiaceae</taxon>
        <taxon>Nonomuraea</taxon>
    </lineage>
</organism>
<comment type="caution">
    <text evidence="3">The sequence shown here is derived from an EMBL/GenBank/DDBJ whole genome shotgun (WGS) entry which is preliminary data.</text>
</comment>
<proteinExistence type="predicted"/>
<accession>A0A917Z958</accession>
<dbReference type="Pfam" id="PF13581">
    <property type="entry name" value="HATPase_c_2"/>
    <property type="match status" value="1"/>
</dbReference>
<keyword evidence="4" id="KW-1185">Reference proteome</keyword>
<dbReference type="EMBL" id="BMNH01000024">
    <property type="protein sequence ID" value="GGO78158.1"/>
    <property type="molecule type" value="Genomic_DNA"/>
</dbReference>
<dbReference type="SUPFAM" id="SSF55874">
    <property type="entry name" value="ATPase domain of HSP90 chaperone/DNA topoisomerase II/histidine kinase"/>
    <property type="match status" value="1"/>
</dbReference>
<dbReference type="CDD" id="cd16936">
    <property type="entry name" value="HATPase_RsbW-like"/>
    <property type="match status" value="1"/>
</dbReference>
<dbReference type="GO" id="GO:0004674">
    <property type="term" value="F:protein serine/threonine kinase activity"/>
    <property type="evidence" value="ECO:0007669"/>
    <property type="project" value="UniProtKB-KW"/>
</dbReference>
<reference evidence="3" key="1">
    <citation type="journal article" date="2014" name="Int. J. Syst. Evol. Microbiol.">
        <title>Complete genome sequence of Corynebacterium casei LMG S-19264T (=DSM 44701T), isolated from a smear-ripened cheese.</title>
        <authorList>
            <consortium name="US DOE Joint Genome Institute (JGI-PGF)"/>
            <person name="Walter F."/>
            <person name="Albersmeier A."/>
            <person name="Kalinowski J."/>
            <person name="Ruckert C."/>
        </authorList>
    </citation>
    <scope>NUCLEOTIDE SEQUENCE</scope>
    <source>
        <strain evidence="3">CGMCC 4.7368</strain>
    </source>
</reference>
<reference evidence="3" key="2">
    <citation type="submission" date="2020-09" db="EMBL/GenBank/DDBJ databases">
        <authorList>
            <person name="Sun Q."/>
            <person name="Zhou Y."/>
        </authorList>
    </citation>
    <scope>NUCLEOTIDE SEQUENCE</scope>
    <source>
        <strain evidence="3">CGMCC 4.7368</strain>
    </source>
</reference>
<dbReference type="InterPro" id="IPR050267">
    <property type="entry name" value="Anti-sigma-factor_SerPK"/>
</dbReference>
<dbReference type="Gene3D" id="3.30.565.10">
    <property type="entry name" value="Histidine kinase-like ATPase, C-terminal domain"/>
    <property type="match status" value="1"/>
</dbReference>
<evidence type="ECO:0000313" key="4">
    <source>
        <dbReference type="Proteomes" id="UP000646523"/>
    </source>
</evidence>
<keyword evidence="1" id="KW-0418">Kinase</keyword>
<sequence length="151" mass="16696">MKEALKARTALAEHRPVPDRLLPVLGDRWIPRADRCLSSARRFVRDVALDWQAGQDVAEVAELLVSELVTNAITHGGAGAVRVSVLRERELMVVDVHDSCPTLPCLRLAGRFDVGGRGLAIVQTLSHDWGWTVAQHGKSVWFQLIAWPECS</sequence>
<name>A0A917Z958_9ACTN</name>
<gene>
    <name evidence="3" type="ORF">GCM10012289_59510</name>
</gene>
<evidence type="ECO:0000259" key="2">
    <source>
        <dbReference type="Pfam" id="PF13581"/>
    </source>
</evidence>
<protein>
    <recommendedName>
        <fullName evidence="2">Histidine kinase/HSP90-like ATPase domain-containing protein</fullName>
    </recommendedName>
</protein>